<dbReference type="Proteomes" id="UP001302602">
    <property type="component" value="Unassembled WGS sequence"/>
</dbReference>
<dbReference type="GeneID" id="87832161"/>
<comment type="caution">
    <text evidence="1">The sequence shown here is derived from an EMBL/GenBank/DDBJ whole genome shotgun (WGS) entry which is preliminary data.</text>
</comment>
<protein>
    <submittedName>
        <fullName evidence="1">Uncharacterized protein</fullName>
    </submittedName>
</protein>
<name>A0AAN6YZ91_9PEZI</name>
<proteinExistence type="predicted"/>
<accession>A0AAN6YZ91</accession>
<sequence>MYLHLGAIPANHRLLEDGFTVLDDPLVGERITEMAERGFPYFTEYGLDFCKQFAFDERIRSILEAAFEKCSLGHWLRYEEFPGHIECFRRGGRKAGRLVLTVHLWAKGSQVAYYAGSHLHDMATSRGRRSLHEIPLSELSRVGSNPKHKEFPDGGLAILDARLGFEIKQGYAITFLFAVDEVIANWAKIVLPYSEALVGKVSEMGRESKKIGLNFTFEASPGSRGT</sequence>
<evidence type="ECO:0000313" key="2">
    <source>
        <dbReference type="Proteomes" id="UP001302602"/>
    </source>
</evidence>
<organism evidence="1 2">
    <name type="scientific">Parathielavia appendiculata</name>
    <dbReference type="NCBI Taxonomy" id="2587402"/>
    <lineage>
        <taxon>Eukaryota</taxon>
        <taxon>Fungi</taxon>
        <taxon>Dikarya</taxon>
        <taxon>Ascomycota</taxon>
        <taxon>Pezizomycotina</taxon>
        <taxon>Sordariomycetes</taxon>
        <taxon>Sordariomycetidae</taxon>
        <taxon>Sordariales</taxon>
        <taxon>Chaetomiaceae</taxon>
        <taxon>Parathielavia</taxon>
    </lineage>
</organism>
<dbReference type="EMBL" id="MU853280">
    <property type="protein sequence ID" value="KAK4118164.1"/>
    <property type="molecule type" value="Genomic_DNA"/>
</dbReference>
<dbReference type="AlphaFoldDB" id="A0AAN6YZ91"/>
<gene>
    <name evidence="1" type="ORF">N657DRAFT_667302</name>
</gene>
<reference evidence="1" key="1">
    <citation type="journal article" date="2023" name="Mol. Phylogenet. Evol.">
        <title>Genome-scale phylogeny and comparative genomics of the fungal order Sordariales.</title>
        <authorList>
            <person name="Hensen N."/>
            <person name="Bonometti L."/>
            <person name="Westerberg I."/>
            <person name="Brannstrom I.O."/>
            <person name="Guillou S."/>
            <person name="Cros-Aarteil S."/>
            <person name="Calhoun S."/>
            <person name="Haridas S."/>
            <person name="Kuo A."/>
            <person name="Mondo S."/>
            <person name="Pangilinan J."/>
            <person name="Riley R."/>
            <person name="LaButti K."/>
            <person name="Andreopoulos B."/>
            <person name="Lipzen A."/>
            <person name="Chen C."/>
            <person name="Yan M."/>
            <person name="Daum C."/>
            <person name="Ng V."/>
            <person name="Clum A."/>
            <person name="Steindorff A."/>
            <person name="Ohm R.A."/>
            <person name="Martin F."/>
            <person name="Silar P."/>
            <person name="Natvig D.O."/>
            <person name="Lalanne C."/>
            <person name="Gautier V."/>
            <person name="Ament-Velasquez S.L."/>
            <person name="Kruys A."/>
            <person name="Hutchinson M.I."/>
            <person name="Powell A.J."/>
            <person name="Barry K."/>
            <person name="Miller A.N."/>
            <person name="Grigoriev I.V."/>
            <person name="Debuchy R."/>
            <person name="Gladieux P."/>
            <person name="Hiltunen Thoren M."/>
            <person name="Johannesson H."/>
        </authorList>
    </citation>
    <scope>NUCLEOTIDE SEQUENCE</scope>
    <source>
        <strain evidence="1">CBS 731.68</strain>
    </source>
</reference>
<keyword evidence="2" id="KW-1185">Reference proteome</keyword>
<reference evidence="1" key="2">
    <citation type="submission" date="2023-05" db="EMBL/GenBank/DDBJ databases">
        <authorList>
            <consortium name="Lawrence Berkeley National Laboratory"/>
            <person name="Steindorff A."/>
            <person name="Hensen N."/>
            <person name="Bonometti L."/>
            <person name="Westerberg I."/>
            <person name="Brannstrom I.O."/>
            <person name="Guillou S."/>
            <person name="Cros-Aarteil S."/>
            <person name="Calhoun S."/>
            <person name="Haridas S."/>
            <person name="Kuo A."/>
            <person name="Mondo S."/>
            <person name="Pangilinan J."/>
            <person name="Riley R."/>
            <person name="Labutti K."/>
            <person name="Andreopoulos B."/>
            <person name="Lipzen A."/>
            <person name="Chen C."/>
            <person name="Yanf M."/>
            <person name="Daum C."/>
            <person name="Ng V."/>
            <person name="Clum A."/>
            <person name="Ohm R."/>
            <person name="Martin F."/>
            <person name="Silar P."/>
            <person name="Natvig D."/>
            <person name="Lalanne C."/>
            <person name="Gautier V."/>
            <person name="Ament-Velasquez S.L."/>
            <person name="Kruys A."/>
            <person name="Hutchinson M.I."/>
            <person name="Powell A.J."/>
            <person name="Barry K."/>
            <person name="Miller A.N."/>
            <person name="Grigoriev I.V."/>
            <person name="Debuchy R."/>
            <person name="Gladieux P."/>
            <person name="Thoren M.H."/>
            <person name="Johannesson H."/>
        </authorList>
    </citation>
    <scope>NUCLEOTIDE SEQUENCE</scope>
    <source>
        <strain evidence="1">CBS 731.68</strain>
    </source>
</reference>
<evidence type="ECO:0000313" key="1">
    <source>
        <dbReference type="EMBL" id="KAK4118164.1"/>
    </source>
</evidence>
<dbReference type="RefSeq" id="XP_062641937.1">
    <property type="nucleotide sequence ID" value="XM_062795392.1"/>
</dbReference>